<evidence type="ECO:0000313" key="2">
    <source>
        <dbReference type="EMBL" id="KKL70339.1"/>
    </source>
</evidence>
<sequence length="112" mass="12254">MIGALLLATATTAAYYLLWRAEITRWLWSRYPFHVERLIGCAACSGTWYGFGLGWVGRELNMSVLGVTPNATVPYLAVCALIGLVWTPILAYLHTLSWSALSGEGDNDDSNA</sequence>
<dbReference type="EMBL" id="LAZR01025927">
    <property type="protein sequence ID" value="KKL70339.1"/>
    <property type="molecule type" value="Genomic_DNA"/>
</dbReference>
<dbReference type="AlphaFoldDB" id="A0A0F9E8S5"/>
<accession>A0A0F9E8S5</accession>
<feature type="transmembrane region" description="Helical" evidence="1">
    <location>
        <begin position="72"/>
        <end position="93"/>
    </location>
</feature>
<organism evidence="2">
    <name type="scientific">marine sediment metagenome</name>
    <dbReference type="NCBI Taxonomy" id="412755"/>
    <lineage>
        <taxon>unclassified sequences</taxon>
        <taxon>metagenomes</taxon>
        <taxon>ecological metagenomes</taxon>
    </lineage>
</organism>
<evidence type="ECO:0008006" key="3">
    <source>
        <dbReference type="Google" id="ProtNLM"/>
    </source>
</evidence>
<keyword evidence="1" id="KW-0812">Transmembrane</keyword>
<reference evidence="2" key="1">
    <citation type="journal article" date="2015" name="Nature">
        <title>Complex archaea that bridge the gap between prokaryotes and eukaryotes.</title>
        <authorList>
            <person name="Spang A."/>
            <person name="Saw J.H."/>
            <person name="Jorgensen S.L."/>
            <person name="Zaremba-Niedzwiedzka K."/>
            <person name="Martijn J."/>
            <person name="Lind A.E."/>
            <person name="van Eijk R."/>
            <person name="Schleper C."/>
            <person name="Guy L."/>
            <person name="Ettema T.J."/>
        </authorList>
    </citation>
    <scope>NUCLEOTIDE SEQUENCE</scope>
</reference>
<evidence type="ECO:0000256" key="1">
    <source>
        <dbReference type="SAM" id="Phobius"/>
    </source>
</evidence>
<comment type="caution">
    <text evidence="2">The sequence shown here is derived from an EMBL/GenBank/DDBJ whole genome shotgun (WGS) entry which is preliminary data.</text>
</comment>
<gene>
    <name evidence="2" type="ORF">LCGC14_2105920</name>
</gene>
<keyword evidence="1" id="KW-0472">Membrane</keyword>
<name>A0A0F9E8S5_9ZZZZ</name>
<keyword evidence="1" id="KW-1133">Transmembrane helix</keyword>
<proteinExistence type="predicted"/>
<protein>
    <recommendedName>
        <fullName evidence="3">DUF1360 domain-containing protein</fullName>
    </recommendedName>
</protein>